<dbReference type="Pfam" id="PF11799">
    <property type="entry name" value="IMS_C"/>
    <property type="match status" value="1"/>
</dbReference>
<feature type="site" description="Substrate discrimination" evidence="16">
    <location>
        <position position="46"/>
    </location>
</feature>
<dbReference type="GO" id="GO:0042276">
    <property type="term" value="P:error-prone translesion synthesis"/>
    <property type="evidence" value="ECO:0007669"/>
    <property type="project" value="TreeGrafter"/>
</dbReference>
<dbReference type="AlphaFoldDB" id="K1JH29"/>
<keyword evidence="6 16" id="KW-0808">Transferase</keyword>
<evidence type="ECO:0000256" key="5">
    <source>
        <dbReference type="ARBA" id="ARBA00022490"/>
    </source>
</evidence>
<evidence type="ECO:0000256" key="12">
    <source>
        <dbReference type="ARBA" id="ARBA00022932"/>
    </source>
</evidence>
<dbReference type="EC" id="2.7.7.7" evidence="16"/>
<feature type="domain" description="UmuC" evidence="17">
    <location>
        <begin position="37"/>
        <end position="217"/>
    </location>
</feature>
<evidence type="ECO:0000256" key="13">
    <source>
        <dbReference type="ARBA" id="ARBA00023125"/>
    </source>
</evidence>
<reference evidence="18 19" key="1">
    <citation type="submission" date="2012-05" db="EMBL/GenBank/DDBJ databases">
        <title>The Genome Sequence of Sutterella wadsworthensis 2_1_59BFAA.</title>
        <authorList>
            <consortium name="The Broad Institute Genome Sequencing Platform"/>
            <person name="Earl A."/>
            <person name="Ward D."/>
            <person name="Feldgarden M."/>
            <person name="Gevers D."/>
            <person name="Daigneault M."/>
            <person name="Strauss J."/>
            <person name="Allen-Vercoe E."/>
            <person name="Walker B."/>
            <person name="Young S.K."/>
            <person name="Zeng Q."/>
            <person name="Gargeya S."/>
            <person name="Fitzgerald M."/>
            <person name="Haas B."/>
            <person name="Abouelleil A."/>
            <person name="Alvarado L."/>
            <person name="Arachchi H.M."/>
            <person name="Berlin A.M."/>
            <person name="Chapman S.B."/>
            <person name="Goldberg J."/>
            <person name="Griggs A."/>
            <person name="Gujja S."/>
            <person name="Hansen M."/>
            <person name="Howarth C."/>
            <person name="Imamovic A."/>
            <person name="Larimer J."/>
            <person name="McCowen C."/>
            <person name="Montmayeur A."/>
            <person name="Murphy C."/>
            <person name="Neiman D."/>
            <person name="Pearson M."/>
            <person name="Priest M."/>
            <person name="Roberts A."/>
            <person name="Saif S."/>
            <person name="Shea T."/>
            <person name="Sisk P."/>
            <person name="Sykes S."/>
            <person name="Wortman J."/>
            <person name="Nusbaum C."/>
            <person name="Birren B."/>
        </authorList>
    </citation>
    <scope>NUCLEOTIDE SEQUENCE [LARGE SCALE GENOMIC DNA]</scope>
    <source>
        <strain evidence="18 19">2_1_59BFAA</strain>
    </source>
</reference>
<evidence type="ECO:0000313" key="19">
    <source>
        <dbReference type="Proteomes" id="UP000005835"/>
    </source>
</evidence>
<proteinExistence type="inferred from homology"/>
<evidence type="ECO:0000256" key="4">
    <source>
        <dbReference type="ARBA" id="ARBA00022457"/>
    </source>
</evidence>
<evidence type="ECO:0000256" key="10">
    <source>
        <dbReference type="ARBA" id="ARBA00022763"/>
    </source>
</evidence>
<evidence type="ECO:0000256" key="1">
    <source>
        <dbReference type="ARBA" id="ARBA00004496"/>
    </source>
</evidence>
<dbReference type="GO" id="GO:0000287">
    <property type="term" value="F:magnesium ion binding"/>
    <property type="evidence" value="ECO:0007669"/>
    <property type="project" value="UniProtKB-UniRule"/>
</dbReference>
<dbReference type="NCBIfam" id="NF002677">
    <property type="entry name" value="PRK02406.1"/>
    <property type="match status" value="1"/>
</dbReference>
<comment type="function">
    <text evidence="16">Poorly processive, error-prone DNA polymerase involved in untargeted mutagenesis. Copies undamaged DNA at stalled replication forks, which arise in vivo from mismatched or misaligned primer ends. These misaligned primers can be extended by PolIV. Exhibits no 3'-5' exonuclease (proofreading) activity. May be involved in translesional synthesis, in conjunction with the beta clamp from PolIII.</text>
</comment>
<evidence type="ECO:0000256" key="15">
    <source>
        <dbReference type="ARBA" id="ARBA00049244"/>
    </source>
</evidence>
<dbReference type="InterPro" id="IPR001126">
    <property type="entry name" value="UmuC"/>
</dbReference>
<evidence type="ECO:0000259" key="17">
    <source>
        <dbReference type="PROSITE" id="PS50173"/>
    </source>
</evidence>
<dbReference type="Pfam" id="PF21999">
    <property type="entry name" value="IMS_HHH_1"/>
    <property type="match status" value="1"/>
</dbReference>
<dbReference type="Gene3D" id="3.30.1490.100">
    <property type="entry name" value="DNA polymerase, Y-family, little finger domain"/>
    <property type="match status" value="1"/>
</dbReference>
<dbReference type="GO" id="GO:0009432">
    <property type="term" value="P:SOS response"/>
    <property type="evidence" value="ECO:0007669"/>
    <property type="project" value="TreeGrafter"/>
</dbReference>
<dbReference type="eggNOG" id="COG0389">
    <property type="taxonomic scope" value="Bacteria"/>
</dbReference>
<dbReference type="PATRIC" id="fig|742823.3.peg.1588"/>
<evidence type="ECO:0000256" key="16">
    <source>
        <dbReference type="HAMAP-Rule" id="MF_01113"/>
    </source>
</evidence>
<comment type="caution">
    <text evidence="18">The sequence shown here is derived from an EMBL/GenBank/DDBJ whole genome shotgun (WGS) entry which is preliminary data.</text>
</comment>
<keyword evidence="5 16" id="KW-0963">Cytoplasm</keyword>
<protein>
    <recommendedName>
        <fullName evidence="16">DNA polymerase IV</fullName>
        <shortName evidence="16">Pol IV</shortName>
        <ecNumber evidence="16">2.7.7.7</ecNumber>
    </recommendedName>
</protein>
<comment type="catalytic activity">
    <reaction evidence="15 16">
        <text>DNA(n) + a 2'-deoxyribonucleoside 5'-triphosphate = DNA(n+1) + diphosphate</text>
        <dbReference type="Rhea" id="RHEA:22508"/>
        <dbReference type="Rhea" id="RHEA-COMP:17339"/>
        <dbReference type="Rhea" id="RHEA-COMP:17340"/>
        <dbReference type="ChEBI" id="CHEBI:33019"/>
        <dbReference type="ChEBI" id="CHEBI:61560"/>
        <dbReference type="ChEBI" id="CHEBI:173112"/>
        <dbReference type="EC" id="2.7.7.7"/>
    </reaction>
</comment>
<keyword evidence="12 16" id="KW-0239">DNA-directed DNA polymerase</keyword>
<dbReference type="STRING" id="742823.HMPREF9465_01595"/>
<keyword evidence="4 16" id="KW-0515">Mutator protein</keyword>
<keyword evidence="11 16" id="KW-0460">Magnesium</keyword>
<feature type="binding site" evidence="16">
    <location>
        <position position="135"/>
    </location>
    <ligand>
        <name>Mg(2+)</name>
        <dbReference type="ChEBI" id="CHEBI:18420"/>
    </ligand>
</feature>
<evidence type="ECO:0000256" key="8">
    <source>
        <dbReference type="ARBA" id="ARBA00022705"/>
    </source>
</evidence>
<gene>
    <name evidence="16" type="primary">dinB</name>
    <name evidence="18" type="ORF">HMPREF9465_01595</name>
</gene>
<dbReference type="InterPro" id="IPR043502">
    <property type="entry name" value="DNA/RNA_pol_sf"/>
</dbReference>
<dbReference type="Gene3D" id="3.30.70.270">
    <property type="match status" value="1"/>
</dbReference>
<evidence type="ECO:0000256" key="7">
    <source>
        <dbReference type="ARBA" id="ARBA00022695"/>
    </source>
</evidence>
<evidence type="ECO:0000256" key="14">
    <source>
        <dbReference type="ARBA" id="ARBA00023204"/>
    </source>
</evidence>
<dbReference type="Pfam" id="PF00817">
    <property type="entry name" value="IMS"/>
    <property type="match status" value="1"/>
</dbReference>
<dbReference type="SUPFAM" id="SSF100879">
    <property type="entry name" value="Lesion bypass DNA polymerase (Y-family), little finger domain"/>
    <property type="match status" value="1"/>
</dbReference>
<comment type="cofactor">
    <cofactor evidence="16">
        <name>Mg(2+)</name>
        <dbReference type="ChEBI" id="CHEBI:18420"/>
    </cofactor>
    <text evidence="16">Binds 2 magnesium ions per subunit.</text>
</comment>
<organism evidence="18 19">
    <name type="scientific">Sutterella wadsworthensis 2_1_59BFAA</name>
    <dbReference type="NCBI Taxonomy" id="742823"/>
    <lineage>
        <taxon>Bacteria</taxon>
        <taxon>Pseudomonadati</taxon>
        <taxon>Pseudomonadota</taxon>
        <taxon>Betaproteobacteria</taxon>
        <taxon>Burkholderiales</taxon>
        <taxon>Sutterellaceae</taxon>
        <taxon>Sutterella</taxon>
    </lineage>
</organism>
<dbReference type="InterPro" id="IPR050116">
    <property type="entry name" value="DNA_polymerase-Y"/>
</dbReference>
<evidence type="ECO:0000256" key="3">
    <source>
        <dbReference type="ARBA" id="ARBA00011245"/>
    </source>
</evidence>
<dbReference type="PANTHER" id="PTHR11076">
    <property type="entry name" value="DNA REPAIR POLYMERASE UMUC / TRANSFERASE FAMILY MEMBER"/>
    <property type="match status" value="1"/>
</dbReference>
<evidence type="ECO:0000256" key="6">
    <source>
        <dbReference type="ARBA" id="ARBA00022679"/>
    </source>
</evidence>
<dbReference type="PANTHER" id="PTHR11076:SF33">
    <property type="entry name" value="DNA POLYMERASE KAPPA"/>
    <property type="match status" value="1"/>
</dbReference>
<dbReference type="GO" id="GO:0003684">
    <property type="term" value="F:damaged DNA binding"/>
    <property type="evidence" value="ECO:0007669"/>
    <property type="project" value="InterPro"/>
</dbReference>
<dbReference type="InterPro" id="IPR022880">
    <property type="entry name" value="DNApol_IV"/>
</dbReference>
<dbReference type="HAMAP" id="MF_01113">
    <property type="entry name" value="DNApol_IV"/>
    <property type="match status" value="1"/>
</dbReference>
<dbReference type="GO" id="GO:0006261">
    <property type="term" value="P:DNA-templated DNA replication"/>
    <property type="evidence" value="ECO:0007669"/>
    <property type="project" value="UniProtKB-UniRule"/>
</dbReference>
<sequence>MTTMATRPPASQSVPACVSAGNGAEGLTLVRNVSRRIVHVDMDAFYASVEQRDRPELRGRPIAVGHAQGRGVVATASYEARRFGVHSAMPSSRARELCPELIFVEGRMSHYKAVSCQIHEIFRRYTDVIEPISLDEAFLDVTVNKQGLALGVEVAVAIKRAIREELGLVASAGVSYNKFLAKVASDWRKPDGLCTIHPERAIDFIDRLPVEAFWGVGPATAARLHALGIRTAPELRAVPLSDLMRHFGQSGYDFYRFVRGIDDRPVRSSRVRKSVGCERTFERDVRDPVRLRGIIGELAAELAFRLGRADFAGSTLSLKVRSHDFTTRTRSVAAEVPYDANAMTRLAEDACRLLAGMEIPKGGVRLLGLAVGSPAQRDDGQPSLFEGLEA</sequence>
<comment type="subcellular location">
    <subcellularLocation>
        <location evidence="1 16">Cytoplasm</location>
    </subcellularLocation>
</comment>
<dbReference type="FunFam" id="3.40.1170.60:FF:000001">
    <property type="entry name" value="DNA polymerase IV"/>
    <property type="match status" value="1"/>
</dbReference>
<keyword evidence="7 16" id="KW-0548">Nucleotidyltransferase</keyword>
<evidence type="ECO:0000313" key="18">
    <source>
        <dbReference type="EMBL" id="EKB30905.1"/>
    </source>
</evidence>
<dbReference type="EMBL" id="ADMG01000035">
    <property type="protein sequence ID" value="EKB30905.1"/>
    <property type="molecule type" value="Genomic_DNA"/>
</dbReference>
<keyword evidence="9 16" id="KW-0479">Metal-binding</keyword>
<dbReference type="InterPro" id="IPR017961">
    <property type="entry name" value="DNA_pol_Y-fam_little_finger"/>
</dbReference>
<dbReference type="InterPro" id="IPR043128">
    <property type="entry name" value="Rev_trsase/Diguanyl_cyclase"/>
</dbReference>
<dbReference type="SUPFAM" id="SSF56672">
    <property type="entry name" value="DNA/RNA polymerases"/>
    <property type="match status" value="1"/>
</dbReference>
<name>K1JH29_9BURK</name>
<comment type="subunit">
    <text evidence="3 16">Monomer.</text>
</comment>
<dbReference type="InterPro" id="IPR053848">
    <property type="entry name" value="IMS_HHH_1"/>
</dbReference>
<dbReference type="FunFam" id="3.30.1490.100:FF:000004">
    <property type="entry name" value="DNA polymerase IV"/>
    <property type="match status" value="1"/>
</dbReference>
<dbReference type="HOGENOM" id="CLU_012348_1_2_4"/>
<dbReference type="Gene3D" id="1.10.150.20">
    <property type="entry name" value="5' to 3' exonuclease, C-terminal subdomain"/>
    <property type="match status" value="1"/>
</dbReference>
<keyword evidence="10 16" id="KW-0227">DNA damage</keyword>
<keyword evidence="8 16" id="KW-0235">DNA replication</keyword>
<dbReference type="Proteomes" id="UP000005835">
    <property type="component" value="Unassembled WGS sequence"/>
</dbReference>
<dbReference type="PROSITE" id="PS50173">
    <property type="entry name" value="UMUC"/>
    <property type="match status" value="1"/>
</dbReference>
<comment type="similarity">
    <text evidence="2 16">Belongs to the DNA polymerase type-Y family.</text>
</comment>
<keyword evidence="13 16" id="KW-0238">DNA-binding</keyword>
<feature type="binding site" evidence="16">
    <location>
        <position position="41"/>
    </location>
    <ligand>
        <name>Mg(2+)</name>
        <dbReference type="ChEBI" id="CHEBI:18420"/>
    </ligand>
</feature>
<dbReference type="GO" id="GO:0006281">
    <property type="term" value="P:DNA repair"/>
    <property type="evidence" value="ECO:0007669"/>
    <property type="project" value="UniProtKB-UniRule"/>
</dbReference>
<evidence type="ECO:0000256" key="11">
    <source>
        <dbReference type="ARBA" id="ARBA00022842"/>
    </source>
</evidence>
<accession>K1JH29</accession>
<dbReference type="CDD" id="cd03586">
    <property type="entry name" value="PolY_Pol_IV_kappa"/>
    <property type="match status" value="1"/>
</dbReference>
<dbReference type="GO" id="GO:0005829">
    <property type="term" value="C:cytosol"/>
    <property type="evidence" value="ECO:0007669"/>
    <property type="project" value="TreeGrafter"/>
</dbReference>
<evidence type="ECO:0000256" key="2">
    <source>
        <dbReference type="ARBA" id="ARBA00010945"/>
    </source>
</evidence>
<keyword evidence="14 16" id="KW-0234">DNA repair</keyword>
<keyword evidence="19" id="KW-1185">Reference proteome</keyword>
<dbReference type="GO" id="GO:0003887">
    <property type="term" value="F:DNA-directed DNA polymerase activity"/>
    <property type="evidence" value="ECO:0007669"/>
    <property type="project" value="UniProtKB-UniRule"/>
</dbReference>
<evidence type="ECO:0000256" key="9">
    <source>
        <dbReference type="ARBA" id="ARBA00022723"/>
    </source>
</evidence>
<dbReference type="InterPro" id="IPR036775">
    <property type="entry name" value="DNA_pol_Y-fam_lit_finger_sf"/>
</dbReference>
<feature type="active site" evidence="16">
    <location>
        <position position="136"/>
    </location>
</feature>
<dbReference type="Gene3D" id="3.40.1170.60">
    <property type="match status" value="1"/>
</dbReference>